<proteinExistence type="predicted"/>
<evidence type="ECO:0000313" key="4">
    <source>
        <dbReference type="Proteomes" id="UP000092666"/>
    </source>
</evidence>
<dbReference type="Gene3D" id="3.10.590.10">
    <property type="entry name" value="ph1033 like domains"/>
    <property type="match status" value="2"/>
</dbReference>
<feature type="compositionally biased region" description="Basic and acidic residues" evidence="1">
    <location>
        <begin position="683"/>
        <end position="708"/>
    </location>
</feature>
<dbReference type="GO" id="GO:0000398">
    <property type="term" value="P:mRNA splicing, via spliceosome"/>
    <property type="evidence" value="ECO:0007669"/>
    <property type="project" value="TreeGrafter"/>
</dbReference>
<sequence length="782" mass="87661">MNPSQQHINNDRRRPPPQRHHQGNINNVNNRRVVSEGNGMVGQGGMPLQHISDDFGNLHQQLQSLQIDPHHNQQSPYQPAYPTQDAQQFQPFSPNTNFSSFPPSAGPPPQANFQQYPTYSYSHFGGPIWRDPRSEAGSPMNPSAPAFGIWPSPPMSPHQAAAAAFSAHQSRHGSIDEFGVGAAAAAAAAAQNGYYGSNPTSTWTTPSMPSSYGFFPSYPHQQPQQPHQQHTPVTRPQGAPDQRSPAPVAQPFRKPNRTSWSGPSRPVPDTTSPDQTRERKVYHPQAPTGRSDWVMWVGNVPSNTSHEELWRYFNTTIPSGENESENEAEPWRGPSSIFLISRSSCAFVNLSSQTDLDRAVSFFNGKQLRPWDPRCPRMLCRVRRKDDDLRSGVGAQRGTGMHRDWVKEQAKTLPRQQSEKSIGSTSTNSVPPSPAILEHPPEGEGRRRDSIVKDDHDNDHRVDRIVGTHKSSGSFASTNSSFLARYFPRRYFILKSMTTRELEESVQNGTWRTQRHNEPILDQAYRTSQEVFLIFGANRSGEFFGYAKMVEPIDKEKAKKTQRTATLESSEVRPSYFLSPSQSHIASSSPGEITPNDEAKLEQHAVGARRTDPSDVRNRVIHDNKSIQSAPEYRAQTLDPKTLQSQQQQHHSYFPPVPLSAVKGEEIDEADHQQQLGGSSRRPSKDAEGILRKDTVLTPDEKDRREQEEAQDEFPEGGSGHLFRIEWIKVAALTFNRTRHLRNPWNADREVKVSRDGTELEPSIGAQLMAEFDKLDQPAPGQ</sequence>
<dbReference type="GO" id="GO:0005654">
    <property type="term" value="C:nucleoplasm"/>
    <property type="evidence" value="ECO:0007669"/>
    <property type="project" value="TreeGrafter"/>
</dbReference>
<reference evidence="4" key="2">
    <citation type="submission" date="2013-12" db="EMBL/GenBank/DDBJ databases">
        <title>Evolution of pathogenesis and genome organization in the Tremellales.</title>
        <authorList>
            <person name="Cuomo C."/>
            <person name="Litvintseva A."/>
            <person name="Heitman J."/>
            <person name="Chen Y."/>
            <person name="Sun S."/>
            <person name="Springer D."/>
            <person name="Dromer F."/>
            <person name="Young S."/>
            <person name="Zeng Q."/>
            <person name="Chapman S."/>
            <person name="Gujja S."/>
            <person name="Saif S."/>
            <person name="Birren B."/>
        </authorList>
    </citation>
    <scope>NUCLEOTIDE SEQUENCE [LARGE SCALE GENOMIC DNA]</scope>
    <source>
        <strain evidence="4">BCC8398</strain>
    </source>
</reference>
<dbReference type="STRING" id="1296120.A0A1B9H1X9"/>
<feature type="compositionally biased region" description="Low complexity" evidence="1">
    <location>
        <begin position="219"/>
        <end position="230"/>
    </location>
</feature>
<accession>A0A1B9H1X9</accession>
<evidence type="ECO:0000313" key="3">
    <source>
        <dbReference type="EMBL" id="OCF37282.1"/>
    </source>
</evidence>
<dbReference type="Proteomes" id="UP000092666">
    <property type="component" value="Unassembled WGS sequence"/>
</dbReference>
<feature type="region of interest" description="Disordered" evidence="1">
    <location>
        <begin position="390"/>
        <end position="459"/>
    </location>
</feature>
<feature type="region of interest" description="Disordered" evidence="1">
    <location>
        <begin position="212"/>
        <end position="288"/>
    </location>
</feature>
<feature type="domain" description="YTH" evidence="2">
    <location>
        <begin position="489"/>
        <end position="772"/>
    </location>
</feature>
<feature type="compositionally biased region" description="Basic and acidic residues" evidence="1">
    <location>
        <begin position="597"/>
        <end position="625"/>
    </location>
</feature>
<feature type="compositionally biased region" description="Basic and acidic residues" evidence="1">
    <location>
        <begin position="439"/>
        <end position="459"/>
    </location>
</feature>
<dbReference type="InterPro" id="IPR007275">
    <property type="entry name" value="YTH_domain"/>
</dbReference>
<gene>
    <name evidence="3" type="ORF">I316_01191</name>
</gene>
<dbReference type="AlphaFoldDB" id="A0A1B9H1X9"/>
<feature type="region of interest" description="Disordered" evidence="1">
    <location>
        <begin position="1"/>
        <end position="53"/>
    </location>
</feature>
<dbReference type="InterPro" id="IPR035979">
    <property type="entry name" value="RBD_domain_sf"/>
</dbReference>
<dbReference type="PROSITE" id="PS50882">
    <property type="entry name" value="YTH"/>
    <property type="match status" value="1"/>
</dbReference>
<dbReference type="CDD" id="cd00590">
    <property type="entry name" value="RRM_SF"/>
    <property type="match status" value="1"/>
</dbReference>
<dbReference type="SUPFAM" id="SSF54928">
    <property type="entry name" value="RNA-binding domain, RBD"/>
    <property type="match status" value="1"/>
</dbReference>
<dbReference type="GO" id="GO:0000381">
    <property type="term" value="P:regulation of alternative mRNA splicing, via spliceosome"/>
    <property type="evidence" value="ECO:0007669"/>
    <property type="project" value="TreeGrafter"/>
</dbReference>
<feature type="compositionally biased region" description="Polar residues" evidence="1">
    <location>
        <begin position="642"/>
        <end position="651"/>
    </location>
</feature>
<dbReference type="Gene3D" id="3.30.70.330">
    <property type="match status" value="1"/>
</dbReference>
<dbReference type="GO" id="GO:0003729">
    <property type="term" value="F:mRNA binding"/>
    <property type="evidence" value="ECO:0007669"/>
    <property type="project" value="TreeGrafter"/>
</dbReference>
<dbReference type="InterPro" id="IPR045168">
    <property type="entry name" value="YTH_prot"/>
</dbReference>
<dbReference type="EMBL" id="KI669493">
    <property type="protein sequence ID" value="OCF37282.1"/>
    <property type="molecule type" value="Genomic_DNA"/>
</dbReference>
<organism evidence="3 4">
    <name type="scientific">Kwoniella heveanensis BCC8398</name>
    <dbReference type="NCBI Taxonomy" id="1296120"/>
    <lineage>
        <taxon>Eukaryota</taxon>
        <taxon>Fungi</taxon>
        <taxon>Dikarya</taxon>
        <taxon>Basidiomycota</taxon>
        <taxon>Agaricomycotina</taxon>
        <taxon>Tremellomycetes</taxon>
        <taxon>Tremellales</taxon>
        <taxon>Cryptococcaceae</taxon>
        <taxon>Kwoniella</taxon>
    </lineage>
</organism>
<feature type="compositionally biased region" description="Low complexity" evidence="1">
    <location>
        <begin position="89"/>
        <end position="103"/>
    </location>
</feature>
<feature type="region of interest" description="Disordered" evidence="1">
    <location>
        <begin position="671"/>
        <end position="718"/>
    </location>
</feature>
<dbReference type="InterPro" id="IPR012677">
    <property type="entry name" value="Nucleotide-bd_a/b_plait_sf"/>
</dbReference>
<evidence type="ECO:0000259" key="2">
    <source>
        <dbReference type="PROSITE" id="PS50882"/>
    </source>
</evidence>
<evidence type="ECO:0000256" key="1">
    <source>
        <dbReference type="SAM" id="MobiDB-lite"/>
    </source>
</evidence>
<protein>
    <recommendedName>
        <fullName evidence="2">YTH domain-containing protein</fullName>
    </recommendedName>
</protein>
<dbReference type="OrthoDB" id="6103986at2759"/>
<name>A0A1B9H1X9_9TREE</name>
<dbReference type="GO" id="GO:1990247">
    <property type="term" value="F:N6-methyladenosine-containing RNA reader activity"/>
    <property type="evidence" value="ECO:0007669"/>
    <property type="project" value="TreeGrafter"/>
</dbReference>
<keyword evidence="4" id="KW-1185">Reference proteome</keyword>
<feature type="compositionally biased region" description="Polar residues" evidence="1">
    <location>
        <begin position="414"/>
        <end position="430"/>
    </location>
</feature>
<feature type="region of interest" description="Disordered" evidence="1">
    <location>
        <begin position="557"/>
        <end position="658"/>
    </location>
</feature>
<dbReference type="CDD" id="cd21134">
    <property type="entry name" value="YTH"/>
    <property type="match status" value="1"/>
</dbReference>
<dbReference type="Pfam" id="PF04146">
    <property type="entry name" value="YTH"/>
    <property type="match status" value="1"/>
</dbReference>
<dbReference type="PANTHER" id="PTHR12357">
    <property type="entry name" value="YTH YT521-B HOMOLOGY DOMAIN-CONTAINING"/>
    <property type="match status" value="1"/>
</dbReference>
<feature type="region of interest" description="Disordered" evidence="1">
    <location>
        <begin position="70"/>
        <end position="114"/>
    </location>
</feature>
<feature type="compositionally biased region" description="Low complexity" evidence="1">
    <location>
        <begin position="579"/>
        <end position="589"/>
    </location>
</feature>
<feature type="compositionally biased region" description="Basic and acidic residues" evidence="1">
    <location>
        <begin position="401"/>
        <end position="410"/>
    </location>
</feature>
<dbReference type="PANTHER" id="PTHR12357:SF3">
    <property type="entry name" value="YTH DOMAIN-CONTAINING PROTEIN 1"/>
    <property type="match status" value="1"/>
</dbReference>
<reference evidence="3 4" key="1">
    <citation type="submission" date="2013-07" db="EMBL/GenBank/DDBJ databases">
        <title>The Genome Sequence of Cryptococcus heveanensis BCC8398.</title>
        <authorList>
            <consortium name="The Broad Institute Genome Sequencing Platform"/>
            <person name="Cuomo C."/>
            <person name="Litvintseva A."/>
            <person name="Chen Y."/>
            <person name="Heitman J."/>
            <person name="Sun S."/>
            <person name="Springer D."/>
            <person name="Dromer F."/>
            <person name="Young S.K."/>
            <person name="Zeng Q."/>
            <person name="Gargeya S."/>
            <person name="Fitzgerald M."/>
            <person name="Abouelleil A."/>
            <person name="Alvarado L."/>
            <person name="Berlin A.M."/>
            <person name="Chapman S.B."/>
            <person name="Dewar J."/>
            <person name="Goldberg J."/>
            <person name="Griggs A."/>
            <person name="Gujja S."/>
            <person name="Hansen M."/>
            <person name="Howarth C."/>
            <person name="Imamovic A."/>
            <person name="Larimer J."/>
            <person name="McCowan C."/>
            <person name="Murphy C."/>
            <person name="Pearson M."/>
            <person name="Priest M."/>
            <person name="Roberts A."/>
            <person name="Saif S."/>
            <person name="Shea T."/>
            <person name="Sykes S."/>
            <person name="Wortman J."/>
            <person name="Nusbaum C."/>
            <person name="Birren B."/>
        </authorList>
    </citation>
    <scope>NUCLEOTIDE SEQUENCE [LARGE SCALE GENOMIC DNA]</scope>
    <source>
        <strain evidence="3 4">BCC8398</strain>
    </source>
</reference>